<proteinExistence type="predicted"/>
<accession>A0A0U5JAJ0</accession>
<gene>
    <name evidence="1" type="ORF">PNK_0464</name>
</gene>
<dbReference type="Pfam" id="PF11013">
    <property type="entry name" value="DUF2851"/>
    <property type="match status" value="1"/>
</dbReference>
<evidence type="ECO:0000313" key="1">
    <source>
        <dbReference type="EMBL" id="CUI16093.1"/>
    </source>
</evidence>
<dbReference type="InterPro" id="IPR021272">
    <property type="entry name" value="DUF2851"/>
</dbReference>
<sequence length="479" mass="55970">MLPIYSDLLEPSNSSLAESKQAYLCLTERHLQALWLEQKYIHAWLTSRGEVVEVLSPGIWNTEAGPDFLKAHVRIGEKEYRGDVEIHLSDGGWYQHGHQTDERYEQVILHLSYYMPQKPQKLLKTNGPIPFQIYIENVLTVPAARLVKLIDLDLYPYRRFVGSGQCASRLFKHLSEERIRFLLTSAAFWRLERKEVFLQSHLTGRSLQLAGGMAMALGYKHNAEAFLELFLFLFPYRDISYSELLALAIGCCGFFETGRKINWEQSSYYQELRSLWWGLRDKLTHQASLRLDHIRPLNHPVRRLAYLVKLLQDPKMDCLWLDLLREWERNVEELATSMRPKSFLDRLIALIPAYGDDYWKRHYTFEAQAQKKELPLIGYDLKREFVVNTYLPLLYATLKERCQLSHLAVFQTFYASLGAPKTSKGRYLTHRFFGEASKGKLLNKATLMQGAYQLHKDFCVHHEASCEGCPFVERYLNRF</sequence>
<dbReference type="Proteomes" id="UP000069902">
    <property type="component" value="Chromosome cPNK"/>
</dbReference>
<name>A0A0U5JAJ0_9BACT</name>
<organism evidence="1 2">
    <name type="scientific">Candidatus Protochlamydia naegleriophila</name>
    <dbReference type="NCBI Taxonomy" id="389348"/>
    <lineage>
        <taxon>Bacteria</taxon>
        <taxon>Pseudomonadati</taxon>
        <taxon>Chlamydiota</taxon>
        <taxon>Chlamydiia</taxon>
        <taxon>Parachlamydiales</taxon>
        <taxon>Parachlamydiaceae</taxon>
        <taxon>Candidatus Protochlamydia</taxon>
    </lineage>
</organism>
<dbReference type="RefSeq" id="WP_059060048.1">
    <property type="nucleotide sequence ID" value="NZ_LN879502.1"/>
</dbReference>
<dbReference type="STRING" id="389348.PNK_0464"/>
<reference evidence="2" key="1">
    <citation type="submission" date="2015-09" db="EMBL/GenBank/DDBJ databases">
        <authorList>
            <person name="Bertelli C."/>
        </authorList>
    </citation>
    <scope>NUCLEOTIDE SEQUENCE [LARGE SCALE GENOMIC DNA]</scope>
    <source>
        <strain evidence="2">KNic</strain>
    </source>
</reference>
<dbReference type="KEGG" id="pnl:PNK_0464"/>
<protein>
    <recommendedName>
        <fullName evidence="3">DUF2851 family protein</fullName>
    </recommendedName>
</protein>
<dbReference type="AlphaFoldDB" id="A0A0U5JAJ0"/>
<dbReference type="EMBL" id="LN879502">
    <property type="protein sequence ID" value="CUI16093.1"/>
    <property type="molecule type" value="Genomic_DNA"/>
</dbReference>
<dbReference type="InParanoid" id="A0A0U5JAJ0"/>
<keyword evidence="2" id="KW-1185">Reference proteome</keyword>
<evidence type="ECO:0000313" key="2">
    <source>
        <dbReference type="Proteomes" id="UP000069902"/>
    </source>
</evidence>
<evidence type="ECO:0008006" key="3">
    <source>
        <dbReference type="Google" id="ProtNLM"/>
    </source>
</evidence>
<dbReference type="PATRIC" id="fig|389348.3.peg.512"/>